<evidence type="ECO:0008006" key="3">
    <source>
        <dbReference type="Google" id="ProtNLM"/>
    </source>
</evidence>
<dbReference type="OrthoDB" id="6314559at2"/>
<protein>
    <recommendedName>
        <fullName evidence="3">KfrA N-terminal DNA-binding domain-containing protein</fullName>
    </recommendedName>
</protein>
<reference evidence="1 2" key="1">
    <citation type="submission" date="2016-10" db="EMBL/GenBank/DDBJ databases">
        <authorList>
            <person name="de Groot N.N."/>
        </authorList>
    </citation>
    <scope>NUCLEOTIDE SEQUENCE [LARGE SCALE GENOMIC DNA]</scope>
    <source>
        <strain evidence="1 2">DSM 6059</strain>
    </source>
</reference>
<gene>
    <name evidence="1" type="ORF">SAMN02745724_02696</name>
</gene>
<dbReference type="Proteomes" id="UP000198862">
    <property type="component" value="Unassembled WGS sequence"/>
</dbReference>
<dbReference type="STRING" id="1123010.SAMN02745724_02696"/>
<proteinExistence type="predicted"/>
<evidence type="ECO:0000313" key="1">
    <source>
        <dbReference type="EMBL" id="SFC84964.1"/>
    </source>
</evidence>
<dbReference type="RefSeq" id="WP_091984729.1">
    <property type="nucleotide sequence ID" value="NZ_FOLO01000020.1"/>
</dbReference>
<organism evidence="1 2">
    <name type="scientific">Pseudoalteromonas denitrificans DSM 6059</name>
    <dbReference type="NCBI Taxonomy" id="1123010"/>
    <lineage>
        <taxon>Bacteria</taxon>
        <taxon>Pseudomonadati</taxon>
        <taxon>Pseudomonadota</taxon>
        <taxon>Gammaproteobacteria</taxon>
        <taxon>Alteromonadales</taxon>
        <taxon>Pseudoalteromonadaceae</taxon>
        <taxon>Pseudoalteromonas</taxon>
    </lineage>
</organism>
<name>A0A1I1MHH3_9GAMM</name>
<keyword evidence="2" id="KW-1185">Reference proteome</keyword>
<dbReference type="EMBL" id="FOLO01000020">
    <property type="protein sequence ID" value="SFC84964.1"/>
    <property type="molecule type" value="Genomic_DNA"/>
</dbReference>
<accession>A0A1I1MHH3</accession>
<evidence type="ECO:0000313" key="2">
    <source>
        <dbReference type="Proteomes" id="UP000198862"/>
    </source>
</evidence>
<sequence>MEQFVIEAIKKILVQNKIPSVALIKAKLNHSVPMQTIISVLTSYKSSPNDFKSIENKKEENASENTLSHSQLDRIEMKLDKLLHLLQKQPKLGDM</sequence>
<dbReference type="AlphaFoldDB" id="A0A1I1MHH3"/>